<dbReference type="EMBL" id="BLLK01000022">
    <property type="protein sequence ID" value="GFH46361.1"/>
    <property type="molecule type" value="Genomic_DNA"/>
</dbReference>
<dbReference type="Proteomes" id="UP001054902">
    <property type="component" value="Unassembled WGS sequence"/>
</dbReference>
<organism evidence="1 2">
    <name type="scientific">Chaetoceros tenuissimus</name>
    <dbReference type="NCBI Taxonomy" id="426638"/>
    <lineage>
        <taxon>Eukaryota</taxon>
        <taxon>Sar</taxon>
        <taxon>Stramenopiles</taxon>
        <taxon>Ochrophyta</taxon>
        <taxon>Bacillariophyta</taxon>
        <taxon>Coscinodiscophyceae</taxon>
        <taxon>Chaetocerotophycidae</taxon>
        <taxon>Chaetocerotales</taxon>
        <taxon>Chaetocerotaceae</taxon>
        <taxon>Chaetoceros</taxon>
    </lineage>
</organism>
<name>A0AAD3CI99_9STRA</name>
<protein>
    <submittedName>
        <fullName evidence="1">Uncharacterized protein</fullName>
    </submittedName>
</protein>
<sequence>MPSLTQELLDLELQLKCIREEILGEWKDETCLKDVSSIVQETKDKLLETFGQSLHKLNDFKPPERTVQTVIQKFPSALSIVNEKGQLPIQSIVWAYNSVKYTPILAREGVKHDVGGKDGRGGLLTQDPSWQTGSMNTLQILASNISPNASTNDYFLNTMKQLKNDELFEKKDVFEHDLIFYTSRKKSISRFEYILNLDPQCLLKFTMNGKPYMHAAISYWCDVDDFKAILQVTMAQFPDKAGYLFQRDSDERSAFQAACDEFGETETMTVIHDVISPDKSFPILHHALTEEPTKGTLFTQWFPWAYNLRNRLGQSLIQAILAAGPTSVNDNTFVFAAMTDDQIQEKDPITTLYPFAAVASGEEGDLEKSFYLLRRQPGVLDEYVLQPALMTRKKKKRKRNDVTCLSDSNIFHVSNK</sequence>
<evidence type="ECO:0000313" key="1">
    <source>
        <dbReference type="EMBL" id="GFH46361.1"/>
    </source>
</evidence>
<reference evidence="1 2" key="1">
    <citation type="journal article" date="2021" name="Sci. Rep.">
        <title>The genome of the diatom Chaetoceros tenuissimus carries an ancient integrated fragment of an extant virus.</title>
        <authorList>
            <person name="Hongo Y."/>
            <person name="Kimura K."/>
            <person name="Takaki Y."/>
            <person name="Yoshida Y."/>
            <person name="Baba S."/>
            <person name="Kobayashi G."/>
            <person name="Nagasaki K."/>
            <person name="Hano T."/>
            <person name="Tomaru Y."/>
        </authorList>
    </citation>
    <scope>NUCLEOTIDE SEQUENCE [LARGE SCALE GENOMIC DNA]</scope>
    <source>
        <strain evidence="1 2">NIES-3715</strain>
    </source>
</reference>
<dbReference type="AlphaFoldDB" id="A0AAD3CI99"/>
<keyword evidence="2" id="KW-1185">Reference proteome</keyword>
<evidence type="ECO:0000313" key="2">
    <source>
        <dbReference type="Proteomes" id="UP001054902"/>
    </source>
</evidence>
<gene>
    <name evidence="1" type="ORF">CTEN210_02835</name>
</gene>
<accession>A0AAD3CI99</accession>
<proteinExistence type="predicted"/>
<comment type="caution">
    <text evidence="1">The sequence shown here is derived from an EMBL/GenBank/DDBJ whole genome shotgun (WGS) entry which is preliminary data.</text>
</comment>